<dbReference type="PROSITE" id="PS51257">
    <property type="entry name" value="PROKAR_LIPOPROTEIN"/>
    <property type="match status" value="1"/>
</dbReference>
<dbReference type="Proteomes" id="UP000244225">
    <property type="component" value="Unassembled WGS sequence"/>
</dbReference>
<feature type="compositionally biased region" description="Acidic residues" evidence="1">
    <location>
        <begin position="37"/>
        <end position="58"/>
    </location>
</feature>
<feature type="compositionally biased region" description="Basic and acidic residues" evidence="1">
    <location>
        <begin position="26"/>
        <end position="36"/>
    </location>
</feature>
<feature type="chain" id="PRO_5015557260" evidence="2">
    <location>
        <begin position="27"/>
        <end position="68"/>
    </location>
</feature>
<evidence type="ECO:0000256" key="1">
    <source>
        <dbReference type="SAM" id="MobiDB-lite"/>
    </source>
</evidence>
<protein>
    <submittedName>
        <fullName evidence="3">Uncharacterized protein</fullName>
    </submittedName>
</protein>
<feature type="compositionally biased region" description="Basic and acidic residues" evidence="1">
    <location>
        <begin position="59"/>
        <end position="68"/>
    </location>
</feature>
<feature type="region of interest" description="Disordered" evidence="1">
    <location>
        <begin position="23"/>
        <end position="68"/>
    </location>
</feature>
<dbReference type="RefSeq" id="WP_146173500.1">
    <property type="nucleotide sequence ID" value="NZ_QBKI01000001.1"/>
</dbReference>
<evidence type="ECO:0000256" key="2">
    <source>
        <dbReference type="SAM" id="SignalP"/>
    </source>
</evidence>
<reference evidence="3 4" key="1">
    <citation type="submission" date="2018-04" db="EMBL/GenBank/DDBJ databases">
        <title>Genomic Encyclopedia of Archaeal and Bacterial Type Strains, Phase II (KMG-II): from individual species to whole genera.</title>
        <authorList>
            <person name="Goeker M."/>
        </authorList>
    </citation>
    <scope>NUCLEOTIDE SEQUENCE [LARGE SCALE GENOMIC DNA]</scope>
    <source>
        <strain evidence="3 4">DSM 100162</strain>
    </source>
</reference>
<dbReference type="OrthoDB" id="887252at2"/>
<organism evidence="3 4">
    <name type="scientific">Pontibacter mucosus</name>
    <dbReference type="NCBI Taxonomy" id="1649266"/>
    <lineage>
        <taxon>Bacteria</taxon>
        <taxon>Pseudomonadati</taxon>
        <taxon>Bacteroidota</taxon>
        <taxon>Cytophagia</taxon>
        <taxon>Cytophagales</taxon>
        <taxon>Hymenobacteraceae</taxon>
        <taxon>Pontibacter</taxon>
    </lineage>
</organism>
<name>A0A2T5YU37_9BACT</name>
<keyword evidence="4" id="KW-1185">Reference proteome</keyword>
<gene>
    <name evidence="3" type="ORF">C8N40_101644</name>
</gene>
<proteinExistence type="predicted"/>
<evidence type="ECO:0000313" key="3">
    <source>
        <dbReference type="EMBL" id="PTX22816.1"/>
    </source>
</evidence>
<accession>A0A2T5YU37</accession>
<evidence type="ECO:0000313" key="4">
    <source>
        <dbReference type="Proteomes" id="UP000244225"/>
    </source>
</evidence>
<keyword evidence="2" id="KW-0732">Signal</keyword>
<feature type="signal peptide" evidence="2">
    <location>
        <begin position="1"/>
        <end position="26"/>
    </location>
</feature>
<dbReference type="AlphaFoldDB" id="A0A2T5YU37"/>
<comment type="caution">
    <text evidence="3">The sequence shown here is derived from an EMBL/GenBank/DDBJ whole genome shotgun (WGS) entry which is preliminary data.</text>
</comment>
<sequence length="68" mass="7377">MKKSIVMFLALGMFAFASCDSSTENAAERDAERVEDSAEEMGNDIEDAADEAGDEIEEGAEKVENEVQ</sequence>
<dbReference type="EMBL" id="QBKI01000001">
    <property type="protein sequence ID" value="PTX22816.1"/>
    <property type="molecule type" value="Genomic_DNA"/>
</dbReference>